<dbReference type="AlphaFoldDB" id="A0A428ZEE9"/>
<organism evidence="1 2">
    <name type="scientific">Kibdelosporangium aridum</name>
    <dbReference type="NCBI Taxonomy" id="2030"/>
    <lineage>
        <taxon>Bacteria</taxon>
        <taxon>Bacillati</taxon>
        <taxon>Actinomycetota</taxon>
        <taxon>Actinomycetes</taxon>
        <taxon>Pseudonocardiales</taxon>
        <taxon>Pseudonocardiaceae</taxon>
        <taxon>Kibdelosporangium</taxon>
    </lineage>
</organism>
<comment type="caution">
    <text evidence="1">The sequence shown here is derived from an EMBL/GenBank/DDBJ whole genome shotgun (WGS) entry which is preliminary data.</text>
</comment>
<dbReference type="Proteomes" id="UP000287547">
    <property type="component" value="Unassembled WGS sequence"/>
</dbReference>
<protein>
    <submittedName>
        <fullName evidence="1">Uncharacterized protein</fullName>
    </submittedName>
</protein>
<evidence type="ECO:0000313" key="1">
    <source>
        <dbReference type="EMBL" id="RSM86350.1"/>
    </source>
</evidence>
<proteinExistence type="predicted"/>
<dbReference type="OrthoDB" id="10013941at2"/>
<gene>
    <name evidence="1" type="ORF">DMH04_14405</name>
</gene>
<name>A0A428ZEE9_KIBAR</name>
<dbReference type="EMBL" id="QHKI01000009">
    <property type="protein sequence ID" value="RSM86350.1"/>
    <property type="molecule type" value="Genomic_DNA"/>
</dbReference>
<evidence type="ECO:0000313" key="2">
    <source>
        <dbReference type="Proteomes" id="UP000287547"/>
    </source>
</evidence>
<reference evidence="1 2" key="1">
    <citation type="submission" date="2018-05" db="EMBL/GenBank/DDBJ databases">
        <title>Evolution of GPA BGCs.</title>
        <authorList>
            <person name="Waglechner N."/>
            <person name="Wright G.D."/>
        </authorList>
    </citation>
    <scope>NUCLEOTIDE SEQUENCE [LARGE SCALE GENOMIC DNA]</scope>
    <source>
        <strain evidence="1 2">A82846</strain>
    </source>
</reference>
<sequence>MTKPVDRPLKIRYSSPDICAAIPLRCTATRRGPAVFRHEAVVLQSRYEVILMSSRARCRLRGRHRTR</sequence>
<accession>A0A428ZEE9</accession>